<comment type="caution">
    <text evidence="2">The sequence shown here is derived from an EMBL/GenBank/DDBJ whole genome shotgun (WGS) entry which is preliminary data.</text>
</comment>
<feature type="compositionally biased region" description="Pro residues" evidence="1">
    <location>
        <begin position="53"/>
        <end position="62"/>
    </location>
</feature>
<gene>
    <name evidence="2" type="ORF">BOTCAL_0788g00010</name>
</gene>
<organism evidence="2 3">
    <name type="scientific">Botryotinia calthae</name>
    <dbReference type="NCBI Taxonomy" id="38488"/>
    <lineage>
        <taxon>Eukaryota</taxon>
        <taxon>Fungi</taxon>
        <taxon>Dikarya</taxon>
        <taxon>Ascomycota</taxon>
        <taxon>Pezizomycotina</taxon>
        <taxon>Leotiomycetes</taxon>
        <taxon>Helotiales</taxon>
        <taxon>Sclerotiniaceae</taxon>
        <taxon>Botryotinia</taxon>
    </lineage>
</organism>
<feature type="compositionally biased region" description="Polar residues" evidence="1">
    <location>
        <begin position="1"/>
        <end position="20"/>
    </location>
</feature>
<dbReference type="AlphaFoldDB" id="A0A4Y8CIR9"/>
<evidence type="ECO:0000256" key="1">
    <source>
        <dbReference type="SAM" id="MobiDB-lite"/>
    </source>
</evidence>
<evidence type="ECO:0008006" key="4">
    <source>
        <dbReference type="Google" id="ProtNLM"/>
    </source>
</evidence>
<feature type="compositionally biased region" description="Low complexity" evidence="1">
    <location>
        <begin position="37"/>
        <end position="52"/>
    </location>
</feature>
<name>A0A4Y8CIR9_9HELO</name>
<proteinExistence type="predicted"/>
<dbReference type="EMBL" id="PHWZ01000784">
    <property type="protein sequence ID" value="TEY31556.1"/>
    <property type="molecule type" value="Genomic_DNA"/>
</dbReference>
<evidence type="ECO:0000313" key="3">
    <source>
        <dbReference type="Proteomes" id="UP000297299"/>
    </source>
</evidence>
<feature type="region of interest" description="Disordered" evidence="1">
    <location>
        <begin position="1"/>
        <end position="73"/>
    </location>
</feature>
<keyword evidence="3" id="KW-1185">Reference proteome</keyword>
<dbReference type="OrthoDB" id="5304511at2759"/>
<sequence length="379" mass="43244">MKQITTPTLSPQADMSNPTPKSAAEASKTMTARDILLPKNTTTTPTNSFSSPLPSPVLPEPEPVSNTQVNAPLEKLPSEVRRNLLSRLQLEDLSALVHASPIFHQQYLLDRRFLLCTCLETSLHSSSIVIDACAVYRTGLIDFSDARTHNTVIHFLRTYQDRRSSTKYSIFSEGLIESEIVEIVAFHSTIIKPLARQYTDWALTNLADETKGTRSITPLSKTEEMRLQRALYRFQLCCNLFGKNVDSSRWFFQGLNFKSVDILTIFLCLFEPWEIEEILCLYTFSKVMYTQIFKEIHWDLDANNPKFDDQGRPPTPTGAFDLDDDAYLMGTISLGLKILHRMLTTRDHEQRVWAMQEHICLPLGDFLEIEGSDVLDEWT</sequence>
<protein>
    <recommendedName>
        <fullName evidence="4">F-box domain-containing protein</fullName>
    </recommendedName>
</protein>
<evidence type="ECO:0000313" key="2">
    <source>
        <dbReference type="EMBL" id="TEY31556.1"/>
    </source>
</evidence>
<accession>A0A4Y8CIR9</accession>
<dbReference type="STRING" id="38488.A0A4Y8CIR9"/>
<dbReference type="Proteomes" id="UP000297299">
    <property type="component" value="Unassembled WGS sequence"/>
</dbReference>
<reference evidence="2 3" key="1">
    <citation type="submission" date="2017-11" db="EMBL/GenBank/DDBJ databases">
        <title>Comparative genomics of Botrytis spp.</title>
        <authorList>
            <person name="Valero-Jimenez C.A."/>
            <person name="Tapia P."/>
            <person name="Veloso J."/>
            <person name="Silva-Moreno E."/>
            <person name="Staats M."/>
            <person name="Valdes J.H."/>
            <person name="Van Kan J.A.L."/>
        </authorList>
    </citation>
    <scope>NUCLEOTIDE SEQUENCE [LARGE SCALE GENOMIC DNA]</scope>
    <source>
        <strain evidence="2 3">MUCL2830</strain>
    </source>
</reference>